<dbReference type="EMBL" id="JACGWN010000009">
    <property type="protein sequence ID" value="KAL0433113.1"/>
    <property type="molecule type" value="Genomic_DNA"/>
</dbReference>
<comment type="caution">
    <text evidence="1">The sequence shown here is derived from an EMBL/GenBank/DDBJ whole genome shotgun (WGS) entry which is preliminary data.</text>
</comment>
<proteinExistence type="predicted"/>
<reference evidence="1" key="1">
    <citation type="submission" date="2020-06" db="EMBL/GenBank/DDBJ databases">
        <authorList>
            <person name="Li T."/>
            <person name="Hu X."/>
            <person name="Zhang T."/>
            <person name="Song X."/>
            <person name="Zhang H."/>
            <person name="Dai N."/>
            <person name="Sheng W."/>
            <person name="Hou X."/>
            <person name="Wei L."/>
        </authorList>
    </citation>
    <scope>NUCLEOTIDE SEQUENCE</scope>
    <source>
        <strain evidence="1">KEN1</strain>
        <tissue evidence="1">Leaf</tissue>
    </source>
</reference>
<protein>
    <recommendedName>
        <fullName evidence="2">Secreted protein</fullName>
    </recommendedName>
</protein>
<accession>A0AAW2VV99</accession>
<dbReference type="AlphaFoldDB" id="A0AAW2VV99"/>
<gene>
    <name evidence="1" type="ORF">Slati_2645600</name>
</gene>
<name>A0AAW2VV99_9LAMI</name>
<evidence type="ECO:0000313" key="1">
    <source>
        <dbReference type="EMBL" id="KAL0433113.1"/>
    </source>
</evidence>
<evidence type="ECO:0008006" key="2">
    <source>
        <dbReference type="Google" id="ProtNLM"/>
    </source>
</evidence>
<organism evidence="1">
    <name type="scientific">Sesamum latifolium</name>
    <dbReference type="NCBI Taxonomy" id="2727402"/>
    <lineage>
        <taxon>Eukaryota</taxon>
        <taxon>Viridiplantae</taxon>
        <taxon>Streptophyta</taxon>
        <taxon>Embryophyta</taxon>
        <taxon>Tracheophyta</taxon>
        <taxon>Spermatophyta</taxon>
        <taxon>Magnoliopsida</taxon>
        <taxon>eudicotyledons</taxon>
        <taxon>Gunneridae</taxon>
        <taxon>Pentapetalae</taxon>
        <taxon>asterids</taxon>
        <taxon>lamiids</taxon>
        <taxon>Lamiales</taxon>
        <taxon>Pedaliaceae</taxon>
        <taxon>Sesamum</taxon>
    </lineage>
</organism>
<sequence>MRHLILSVYLCSRAAFSNLRMCSAGSVEPSYMGRCAGARNDEFGRVLLTEFHHLPLQGLLGVQGRVSCCLFDSEIRRKGDILLESRESLLARTLTGWCTSSLCWRR</sequence>
<reference evidence="1" key="2">
    <citation type="journal article" date="2024" name="Plant">
        <title>Genomic evolution and insights into agronomic trait innovations of Sesamum species.</title>
        <authorList>
            <person name="Miao H."/>
            <person name="Wang L."/>
            <person name="Qu L."/>
            <person name="Liu H."/>
            <person name="Sun Y."/>
            <person name="Le M."/>
            <person name="Wang Q."/>
            <person name="Wei S."/>
            <person name="Zheng Y."/>
            <person name="Lin W."/>
            <person name="Duan Y."/>
            <person name="Cao H."/>
            <person name="Xiong S."/>
            <person name="Wang X."/>
            <person name="Wei L."/>
            <person name="Li C."/>
            <person name="Ma Q."/>
            <person name="Ju M."/>
            <person name="Zhao R."/>
            <person name="Li G."/>
            <person name="Mu C."/>
            <person name="Tian Q."/>
            <person name="Mei H."/>
            <person name="Zhang T."/>
            <person name="Gao T."/>
            <person name="Zhang H."/>
        </authorList>
    </citation>
    <scope>NUCLEOTIDE SEQUENCE</scope>
    <source>
        <strain evidence="1">KEN1</strain>
    </source>
</reference>